<keyword evidence="2 7" id="KW-0645">Protease</keyword>
<keyword evidence="4 7" id="KW-0378">Hydrolase</keyword>
<feature type="chain" id="PRO_5006985785" description="Serine protease" evidence="7">
    <location>
        <begin position="18"/>
        <end position="361"/>
    </location>
</feature>
<feature type="signal peptide" evidence="7">
    <location>
        <begin position="1"/>
        <end position="17"/>
    </location>
</feature>
<evidence type="ECO:0000256" key="6">
    <source>
        <dbReference type="ARBA" id="ARBA00023026"/>
    </source>
</evidence>
<keyword evidence="6" id="KW-0843">Virulence</keyword>
<evidence type="ECO:0000313" key="9">
    <source>
        <dbReference type="Proteomes" id="UP000030745"/>
    </source>
</evidence>
<evidence type="ECO:0000256" key="1">
    <source>
        <dbReference type="ARBA" id="ARBA00008764"/>
    </source>
</evidence>
<dbReference type="Proteomes" id="UP000030745">
    <property type="component" value="Unassembled WGS sequence"/>
</dbReference>
<proteinExistence type="inferred from homology"/>
<keyword evidence="9" id="KW-1185">Reference proteome</keyword>
<dbReference type="GO" id="GO:0006508">
    <property type="term" value="P:proteolysis"/>
    <property type="evidence" value="ECO:0007669"/>
    <property type="project" value="UniProtKB-KW"/>
</dbReference>
<dbReference type="EC" id="3.4.21.-" evidence="7"/>
<dbReference type="PRINTS" id="PR00839">
    <property type="entry name" value="V8PROTEASE"/>
</dbReference>
<dbReference type="VEuPathDB" id="FungiDB:SPRG_11866"/>
<accession>A0A067BWV4</accession>
<dbReference type="Gene3D" id="2.40.10.10">
    <property type="entry name" value="Trypsin-like serine proteases"/>
    <property type="match status" value="2"/>
</dbReference>
<comment type="similarity">
    <text evidence="1 7">Belongs to the peptidase S1B family.</text>
</comment>
<dbReference type="GO" id="GO:0008236">
    <property type="term" value="F:serine-type peptidase activity"/>
    <property type="evidence" value="ECO:0007669"/>
    <property type="project" value="UniProtKB-KW"/>
</dbReference>
<evidence type="ECO:0000256" key="3">
    <source>
        <dbReference type="ARBA" id="ARBA00022729"/>
    </source>
</evidence>
<dbReference type="AlphaFoldDB" id="A0A067BWV4"/>
<protein>
    <recommendedName>
        <fullName evidence="7">Serine protease</fullName>
        <ecNumber evidence="7">3.4.21.-</ecNumber>
    </recommendedName>
</protein>
<dbReference type="RefSeq" id="XP_012206307.1">
    <property type="nucleotide sequence ID" value="XM_012350917.1"/>
</dbReference>
<dbReference type="PANTHER" id="PTHR36234">
    <property type="entry name" value="LYSYL ENDOPEPTIDASE"/>
    <property type="match status" value="1"/>
</dbReference>
<keyword evidence="3 7" id="KW-0732">Signal</keyword>
<sequence length="361" mass="37550">MLNVTKLLALLASVVAAAQCGNQASIEIAVKTPLHVVSHGEAAFSQIVQRTGATFAAPHFKSINVPANGKLTITSLDGKDAVVFKGGESATNVRADWLSGAGVVVAYEAPTYVKQASPVFEIDEVAFGKPPSPLEALCGADQSQPAACFASDVAKTKSGKSVARLIIGGQIPCTGWLVGSEGHMLTNNHCIKTADAAKDVQLACKGEIVATSATFLATSPSSDFTLVKLNVKDGVDLTKYGYLQVRLDGPKLNETIHILGHAAGWPKRFAVSTLDGPGTVTNTSFQSRCQADEFAYRLDTQGGNSGSPVISTDENVVVGLHNCGGCPDGDNAGIKINKVFDILKAQNIVIKDAIASTKPAC</sequence>
<organism evidence="8 9">
    <name type="scientific">Saprolegnia parasitica (strain CBS 223.65)</name>
    <dbReference type="NCBI Taxonomy" id="695850"/>
    <lineage>
        <taxon>Eukaryota</taxon>
        <taxon>Sar</taxon>
        <taxon>Stramenopiles</taxon>
        <taxon>Oomycota</taxon>
        <taxon>Saprolegniomycetes</taxon>
        <taxon>Saprolegniales</taxon>
        <taxon>Saprolegniaceae</taxon>
        <taxon>Saprolegnia</taxon>
    </lineage>
</organism>
<evidence type="ECO:0000256" key="2">
    <source>
        <dbReference type="ARBA" id="ARBA00022670"/>
    </source>
</evidence>
<keyword evidence="5 7" id="KW-0720">Serine protease</keyword>
<gene>
    <name evidence="8" type="ORF">SPRG_11866</name>
</gene>
<dbReference type="KEGG" id="spar:SPRG_11866"/>
<dbReference type="SUPFAM" id="SSF50494">
    <property type="entry name" value="Trypsin-like serine proteases"/>
    <property type="match status" value="1"/>
</dbReference>
<dbReference type="InterPro" id="IPR008256">
    <property type="entry name" value="Peptidase_S1B"/>
</dbReference>
<evidence type="ECO:0000256" key="4">
    <source>
        <dbReference type="ARBA" id="ARBA00022801"/>
    </source>
</evidence>
<dbReference type="OrthoDB" id="3693942at2759"/>
<evidence type="ECO:0000256" key="5">
    <source>
        <dbReference type="ARBA" id="ARBA00022825"/>
    </source>
</evidence>
<dbReference type="EMBL" id="KK583259">
    <property type="protein sequence ID" value="KDO23019.1"/>
    <property type="molecule type" value="Genomic_DNA"/>
</dbReference>
<reference evidence="8 9" key="1">
    <citation type="journal article" date="2013" name="PLoS Genet.">
        <title>Distinctive expansion of potential virulence genes in the genome of the oomycete fish pathogen Saprolegnia parasitica.</title>
        <authorList>
            <person name="Jiang R.H."/>
            <person name="de Bruijn I."/>
            <person name="Haas B.J."/>
            <person name="Belmonte R."/>
            <person name="Lobach L."/>
            <person name="Christie J."/>
            <person name="van den Ackerveken G."/>
            <person name="Bottin A."/>
            <person name="Bulone V."/>
            <person name="Diaz-Moreno S.M."/>
            <person name="Dumas B."/>
            <person name="Fan L."/>
            <person name="Gaulin E."/>
            <person name="Govers F."/>
            <person name="Grenville-Briggs L.J."/>
            <person name="Horner N.R."/>
            <person name="Levin J.Z."/>
            <person name="Mammella M."/>
            <person name="Meijer H.J."/>
            <person name="Morris P."/>
            <person name="Nusbaum C."/>
            <person name="Oome S."/>
            <person name="Phillips A.J."/>
            <person name="van Rooyen D."/>
            <person name="Rzeszutek E."/>
            <person name="Saraiva M."/>
            <person name="Secombes C.J."/>
            <person name="Seidl M.F."/>
            <person name="Snel B."/>
            <person name="Stassen J.H."/>
            <person name="Sykes S."/>
            <person name="Tripathy S."/>
            <person name="van den Berg H."/>
            <person name="Vega-Arreguin J.C."/>
            <person name="Wawra S."/>
            <person name="Young S.K."/>
            <person name="Zeng Q."/>
            <person name="Dieguez-Uribeondo J."/>
            <person name="Russ C."/>
            <person name="Tyler B.M."/>
            <person name="van West P."/>
        </authorList>
    </citation>
    <scope>NUCLEOTIDE SEQUENCE [LARGE SCALE GENOMIC DNA]</scope>
    <source>
        <strain evidence="8 9">CBS 223.65</strain>
    </source>
</reference>
<dbReference type="InterPro" id="IPR043504">
    <property type="entry name" value="Peptidase_S1_PA_chymotrypsin"/>
</dbReference>
<name>A0A067BWV4_SAPPC</name>
<dbReference type="PANTHER" id="PTHR36234:SF5">
    <property type="entry name" value="LYSYL ENDOPEPTIDASE"/>
    <property type="match status" value="1"/>
</dbReference>
<dbReference type="InterPro" id="IPR009003">
    <property type="entry name" value="Peptidase_S1_PA"/>
</dbReference>
<evidence type="ECO:0000313" key="8">
    <source>
        <dbReference type="EMBL" id="KDO23019.1"/>
    </source>
</evidence>
<dbReference type="GeneID" id="24133876"/>
<dbReference type="OMA" id="HAAGWPK"/>
<dbReference type="Pfam" id="PF13365">
    <property type="entry name" value="Trypsin_2"/>
    <property type="match status" value="1"/>
</dbReference>
<evidence type="ECO:0000256" key="7">
    <source>
        <dbReference type="RuleBase" id="RU004296"/>
    </source>
</evidence>